<evidence type="ECO:0000313" key="2">
    <source>
        <dbReference type="EMBL" id="TDG48082.1"/>
    </source>
</evidence>
<dbReference type="EMBL" id="LSRL02000036">
    <property type="protein sequence ID" value="TDG48082.1"/>
    <property type="molecule type" value="Genomic_DNA"/>
</dbReference>
<proteinExistence type="predicted"/>
<evidence type="ECO:0000256" key="1">
    <source>
        <dbReference type="SAM" id="MobiDB-lite"/>
    </source>
</evidence>
<feature type="compositionally biased region" description="Polar residues" evidence="1">
    <location>
        <begin position="55"/>
        <end position="72"/>
    </location>
</feature>
<name>A0A484BIL8_DRONA</name>
<keyword evidence="3" id="KW-1185">Reference proteome</keyword>
<comment type="caution">
    <text evidence="2">The sequence shown here is derived from an EMBL/GenBank/DDBJ whole genome shotgun (WGS) entry which is preliminary data.</text>
</comment>
<dbReference type="Proteomes" id="UP000295192">
    <property type="component" value="Unassembled WGS sequence"/>
</dbReference>
<reference evidence="2 3" key="1">
    <citation type="journal article" date="2019" name="J. Hered.">
        <title>An Improved Genome Assembly for Drosophila navojoa, the Basal Species in the mojavensis Cluster.</title>
        <authorList>
            <person name="Vanderlinde T."/>
            <person name="Dupim E.G."/>
            <person name="Nazario-Yepiz N.O."/>
            <person name="Carvalho A.B."/>
        </authorList>
    </citation>
    <scope>NUCLEOTIDE SEQUENCE [LARGE SCALE GENOMIC DNA]</scope>
    <source>
        <strain evidence="2">Navoj_Jal97</strain>
        <tissue evidence="2">Whole organism</tissue>
    </source>
</reference>
<protein>
    <submittedName>
        <fullName evidence="2">Uncharacterized protein</fullName>
    </submittedName>
</protein>
<accession>A0A484BIL8</accession>
<sequence length="91" mass="10431">MRTVPALEWLAIYTYISVRIEAAEERVAQAILQLPDEVVHPMEYRKYPEDRQSEQHAQLQLTPPQAEQQATVVQLHQVEPGNEQRQLGVAA</sequence>
<feature type="region of interest" description="Disordered" evidence="1">
    <location>
        <begin position="47"/>
        <end position="72"/>
    </location>
</feature>
<gene>
    <name evidence="2" type="ORF">AWZ03_005499</name>
</gene>
<dbReference type="AlphaFoldDB" id="A0A484BIL8"/>
<evidence type="ECO:0000313" key="3">
    <source>
        <dbReference type="Proteomes" id="UP000295192"/>
    </source>
</evidence>
<organism evidence="2 3">
    <name type="scientific">Drosophila navojoa</name>
    <name type="common">Fruit fly</name>
    <dbReference type="NCBI Taxonomy" id="7232"/>
    <lineage>
        <taxon>Eukaryota</taxon>
        <taxon>Metazoa</taxon>
        <taxon>Ecdysozoa</taxon>
        <taxon>Arthropoda</taxon>
        <taxon>Hexapoda</taxon>
        <taxon>Insecta</taxon>
        <taxon>Pterygota</taxon>
        <taxon>Neoptera</taxon>
        <taxon>Endopterygota</taxon>
        <taxon>Diptera</taxon>
        <taxon>Brachycera</taxon>
        <taxon>Muscomorpha</taxon>
        <taxon>Ephydroidea</taxon>
        <taxon>Drosophilidae</taxon>
        <taxon>Drosophila</taxon>
    </lineage>
</organism>